<dbReference type="PANTHER" id="PTHR46761">
    <property type="entry name" value="RAN GTPASE-ACTIVATING PROTEIN 1"/>
    <property type="match status" value="1"/>
</dbReference>
<dbReference type="GO" id="GO:0005737">
    <property type="term" value="C:cytoplasm"/>
    <property type="evidence" value="ECO:0007669"/>
    <property type="project" value="UniProtKB-SubCell"/>
</dbReference>
<proteinExistence type="predicted"/>
<keyword evidence="3" id="KW-0963">Cytoplasm</keyword>
<keyword evidence="8" id="KW-1185">Reference proteome</keyword>
<evidence type="ECO:0000259" key="6">
    <source>
        <dbReference type="Pfam" id="PF13943"/>
    </source>
</evidence>
<feature type="non-terminal residue" evidence="7">
    <location>
        <position position="1"/>
    </location>
</feature>
<protein>
    <recommendedName>
        <fullName evidence="6">WPP domain-containing protein</fullName>
    </recommendedName>
</protein>
<dbReference type="AlphaFoldDB" id="S8CCD5"/>
<dbReference type="GO" id="GO:0005634">
    <property type="term" value="C:nucleus"/>
    <property type="evidence" value="ECO:0007669"/>
    <property type="project" value="UniProtKB-SubCell"/>
</dbReference>
<evidence type="ECO:0000256" key="4">
    <source>
        <dbReference type="ARBA" id="ARBA00023242"/>
    </source>
</evidence>
<feature type="compositionally biased region" description="Acidic residues" evidence="5">
    <location>
        <begin position="496"/>
        <end position="511"/>
    </location>
</feature>
<reference evidence="7 8" key="1">
    <citation type="journal article" date="2013" name="BMC Genomics">
        <title>The miniature genome of a carnivorous plant Genlisea aurea contains a low number of genes and short non-coding sequences.</title>
        <authorList>
            <person name="Leushkin E.V."/>
            <person name="Sutormin R.A."/>
            <person name="Nabieva E.R."/>
            <person name="Penin A.A."/>
            <person name="Kondrashov A.S."/>
            <person name="Logacheva M.D."/>
        </authorList>
    </citation>
    <scope>NUCLEOTIDE SEQUENCE [LARGE SCALE GENOMIC DNA]</scope>
</reference>
<feature type="non-terminal residue" evidence="7">
    <location>
        <position position="534"/>
    </location>
</feature>
<dbReference type="OrthoDB" id="120976at2759"/>
<feature type="domain" description="WPP" evidence="6">
    <location>
        <begin position="1"/>
        <end position="92"/>
    </location>
</feature>
<dbReference type="Pfam" id="PF13516">
    <property type="entry name" value="LRR_6"/>
    <property type="match status" value="4"/>
</dbReference>
<feature type="compositionally biased region" description="Basic and acidic residues" evidence="5">
    <location>
        <begin position="512"/>
        <end position="534"/>
    </location>
</feature>
<dbReference type="EMBL" id="AUSU01004739">
    <property type="protein sequence ID" value="EPS64565.1"/>
    <property type="molecule type" value="Genomic_DNA"/>
</dbReference>
<name>S8CCD5_9LAMI</name>
<dbReference type="SUPFAM" id="SSF52047">
    <property type="entry name" value="RNI-like"/>
    <property type="match status" value="1"/>
</dbReference>
<comment type="caution">
    <text evidence="7">The sequence shown here is derived from an EMBL/GenBank/DDBJ whole genome shotgun (WGS) entry which is preliminary data.</text>
</comment>
<evidence type="ECO:0000256" key="3">
    <source>
        <dbReference type="ARBA" id="ARBA00022490"/>
    </source>
</evidence>
<dbReference type="Proteomes" id="UP000015453">
    <property type="component" value="Unassembled WGS sequence"/>
</dbReference>
<dbReference type="InterPro" id="IPR025265">
    <property type="entry name" value="WPP_dom"/>
</dbReference>
<dbReference type="GO" id="GO:0005096">
    <property type="term" value="F:GTPase activator activity"/>
    <property type="evidence" value="ECO:0007669"/>
    <property type="project" value="InterPro"/>
</dbReference>
<evidence type="ECO:0000256" key="1">
    <source>
        <dbReference type="ARBA" id="ARBA00004123"/>
    </source>
</evidence>
<dbReference type="Gene3D" id="1.10.246.200">
    <property type="entry name" value="WPP domain"/>
    <property type="match status" value="1"/>
</dbReference>
<comment type="subcellular location">
    <subcellularLocation>
        <location evidence="2">Cytoplasm</location>
    </subcellularLocation>
    <subcellularLocation>
        <location evidence="1">Nucleus</location>
    </subcellularLocation>
</comment>
<gene>
    <name evidence="7" type="ORF">M569_10211</name>
</gene>
<dbReference type="Gene3D" id="3.80.10.10">
    <property type="entry name" value="Ribonuclease Inhibitor"/>
    <property type="match status" value="2"/>
</dbReference>
<sequence>LSLWPPTQSTRLKLIEKMAKNLVTPSIWSRKYGLLSQIEAEAEAKQIESDSFAAATQHFDKEPDSDGSSAVEFYAKESSKRMIEVIKRGPLFRAEEEQQEEVASLQKKVKQNDGITFDISGDPRKEIDANEAEILLKPLKDPGNRYRRIRFSNTSFGRDAALVAKLILSSIKDQLTDVDLSDIVAGRQEEEAIEVMNIFSSTLQGSNLRLLDLSDNALGGKGVDAFGDLLRSQHSIEELYLNNGGISEDAAEALFVSVPSTEKLKVLQLHNNMVGDEGAAAIAHMVSNSPSLENLRCSSTRIASDGGLALVKSLGTTCPRLKKLDLRDNIFGVDVALALSRALSAFSELSELYLGYVNLEDEGAAAVADALTGSAPSLRVLDLAGNEITAKAAPALASCISSKRLLSEINLSENELKDEGAISIAKALEEGRRELSELDMSCNGIRRAGARRLAQVFVGKPEFSSLNINGNFISDEGIDEIKELFKNRPAVLGPLDENDPDGEDYDDDERNEADSDDGRELEAKLKGLDIKQGE</sequence>
<dbReference type="InterPro" id="IPR038214">
    <property type="entry name" value="WPP_sf"/>
</dbReference>
<dbReference type="InterPro" id="IPR001611">
    <property type="entry name" value="Leu-rich_rpt"/>
</dbReference>
<organism evidence="7 8">
    <name type="scientific">Genlisea aurea</name>
    <dbReference type="NCBI Taxonomy" id="192259"/>
    <lineage>
        <taxon>Eukaryota</taxon>
        <taxon>Viridiplantae</taxon>
        <taxon>Streptophyta</taxon>
        <taxon>Embryophyta</taxon>
        <taxon>Tracheophyta</taxon>
        <taxon>Spermatophyta</taxon>
        <taxon>Magnoliopsida</taxon>
        <taxon>eudicotyledons</taxon>
        <taxon>Gunneridae</taxon>
        <taxon>Pentapetalae</taxon>
        <taxon>asterids</taxon>
        <taxon>lamiids</taxon>
        <taxon>Lamiales</taxon>
        <taxon>Lentibulariaceae</taxon>
        <taxon>Genlisea</taxon>
    </lineage>
</organism>
<evidence type="ECO:0000313" key="7">
    <source>
        <dbReference type="EMBL" id="EPS64565.1"/>
    </source>
</evidence>
<dbReference type="SMART" id="SM00368">
    <property type="entry name" value="LRR_RI"/>
    <property type="match status" value="10"/>
</dbReference>
<dbReference type="InterPro" id="IPR045203">
    <property type="entry name" value="RanGAP1/2"/>
</dbReference>
<keyword evidence="4" id="KW-0539">Nucleus</keyword>
<dbReference type="InterPro" id="IPR032675">
    <property type="entry name" value="LRR_dom_sf"/>
</dbReference>
<evidence type="ECO:0000256" key="2">
    <source>
        <dbReference type="ARBA" id="ARBA00004496"/>
    </source>
</evidence>
<accession>S8CCD5</accession>
<evidence type="ECO:0000256" key="5">
    <source>
        <dbReference type="SAM" id="MobiDB-lite"/>
    </source>
</evidence>
<evidence type="ECO:0000313" key="8">
    <source>
        <dbReference type="Proteomes" id="UP000015453"/>
    </source>
</evidence>
<feature type="region of interest" description="Disordered" evidence="5">
    <location>
        <begin position="490"/>
        <end position="534"/>
    </location>
</feature>
<dbReference type="Pfam" id="PF13943">
    <property type="entry name" value="WPP"/>
    <property type="match status" value="1"/>
</dbReference>
<dbReference type="PANTHER" id="PTHR46761:SF2">
    <property type="entry name" value="RAN GTPASE-ACTIVATING PROTEIN 1"/>
    <property type="match status" value="1"/>
</dbReference>